<evidence type="ECO:0000256" key="3">
    <source>
        <dbReference type="ARBA" id="ARBA00022692"/>
    </source>
</evidence>
<dbReference type="InterPro" id="IPR046342">
    <property type="entry name" value="CBS_dom_sf"/>
</dbReference>
<feature type="transmembrane region" description="Helical" evidence="11">
    <location>
        <begin position="197"/>
        <end position="223"/>
    </location>
</feature>
<evidence type="ECO:0000256" key="8">
    <source>
        <dbReference type="ARBA" id="ARBA00023214"/>
    </source>
</evidence>
<keyword evidence="10" id="KW-0129">CBS domain</keyword>
<feature type="transmembrane region" description="Helical" evidence="11">
    <location>
        <begin position="396"/>
        <end position="417"/>
    </location>
</feature>
<dbReference type="InterPro" id="IPR000644">
    <property type="entry name" value="CBS_dom"/>
</dbReference>
<name>A0ABT1CDF4_9PROT</name>
<reference evidence="13 14" key="1">
    <citation type="submission" date="2022-06" db="EMBL/GenBank/DDBJ databases">
        <title>Whole-genome of Asaia lannensis strain LMG 27011T.</title>
        <authorList>
            <person name="Sombolestani A."/>
        </authorList>
    </citation>
    <scope>NUCLEOTIDE SEQUENCE [LARGE SCALE GENOMIC DNA]</scope>
    <source>
        <strain evidence="13 14">NBRC 102526</strain>
    </source>
</reference>
<feature type="transmembrane region" description="Helical" evidence="11">
    <location>
        <begin position="17"/>
        <end position="38"/>
    </location>
</feature>
<dbReference type="CDD" id="cd00400">
    <property type="entry name" value="Voltage_gated_ClC"/>
    <property type="match status" value="1"/>
</dbReference>
<keyword evidence="8" id="KW-0868">Chloride</keyword>
<evidence type="ECO:0000313" key="13">
    <source>
        <dbReference type="EMBL" id="MCO6158883.1"/>
    </source>
</evidence>
<feature type="transmembrane region" description="Helical" evidence="11">
    <location>
        <begin position="160"/>
        <end position="185"/>
    </location>
</feature>
<dbReference type="InterPro" id="IPR014743">
    <property type="entry name" value="Cl-channel_core"/>
</dbReference>
<evidence type="ECO:0000256" key="9">
    <source>
        <dbReference type="ARBA" id="ARBA00023303"/>
    </source>
</evidence>
<feature type="transmembrane region" description="Helical" evidence="11">
    <location>
        <begin position="235"/>
        <end position="258"/>
    </location>
</feature>
<evidence type="ECO:0000256" key="1">
    <source>
        <dbReference type="ARBA" id="ARBA00004141"/>
    </source>
</evidence>
<dbReference type="Pfam" id="PF00571">
    <property type="entry name" value="CBS"/>
    <property type="match status" value="1"/>
</dbReference>
<comment type="subcellular location">
    <subcellularLocation>
        <location evidence="1">Membrane</location>
        <topology evidence="1">Multi-pass membrane protein</topology>
    </subcellularLocation>
</comment>
<evidence type="ECO:0000256" key="10">
    <source>
        <dbReference type="PROSITE-ProRule" id="PRU00703"/>
    </source>
</evidence>
<feature type="transmembrane region" description="Helical" evidence="11">
    <location>
        <begin position="361"/>
        <end position="384"/>
    </location>
</feature>
<keyword evidence="4 11" id="KW-1133">Transmembrane helix</keyword>
<keyword evidence="14" id="KW-1185">Reference proteome</keyword>
<evidence type="ECO:0000256" key="7">
    <source>
        <dbReference type="ARBA" id="ARBA00023173"/>
    </source>
</evidence>
<organism evidence="13 14">
    <name type="scientific">Asaia lannensis NBRC 102526</name>
    <dbReference type="NCBI Taxonomy" id="1307926"/>
    <lineage>
        <taxon>Bacteria</taxon>
        <taxon>Pseudomonadati</taxon>
        <taxon>Pseudomonadota</taxon>
        <taxon>Alphaproteobacteria</taxon>
        <taxon>Acetobacterales</taxon>
        <taxon>Acetobacteraceae</taxon>
        <taxon>Asaia</taxon>
    </lineage>
</organism>
<keyword evidence="9" id="KW-0407">Ion channel</keyword>
<dbReference type="SUPFAM" id="SSF81340">
    <property type="entry name" value="Clc chloride channel"/>
    <property type="match status" value="1"/>
</dbReference>
<proteinExistence type="predicted"/>
<dbReference type="EMBL" id="JAMXQU010000001">
    <property type="protein sequence ID" value="MCO6158883.1"/>
    <property type="molecule type" value="Genomic_DNA"/>
</dbReference>
<accession>A0ABT1CDF4</accession>
<dbReference type="Gene3D" id="3.10.580.10">
    <property type="entry name" value="CBS-domain"/>
    <property type="match status" value="1"/>
</dbReference>
<feature type="transmembrane region" description="Helical" evidence="11">
    <location>
        <begin position="270"/>
        <end position="293"/>
    </location>
</feature>
<keyword evidence="2" id="KW-0813">Transport</keyword>
<dbReference type="Pfam" id="PF00654">
    <property type="entry name" value="Voltage_CLC"/>
    <property type="match status" value="1"/>
</dbReference>
<gene>
    <name evidence="13" type="ORF">NF685_02420</name>
</gene>
<comment type="caution">
    <text evidence="13">The sequence shown here is derived from an EMBL/GenBank/DDBJ whole genome shotgun (WGS) entry which is preliminary data.</text>
</comment>
<evidence type="ECO:0000256" key="5">
    <source>
        <dbReference type="ARBA" id="ARBA00023065"/>
    </source>
</evidence>
<keyword evidence="6 11" id="KW-0472">Membrane</keyword>
<feature type="transmembrane region" description="Helical" evidence="11">
    <location>
        <begin position="305"/>
        <end position="326"/>
    </location>
</feature>
<feature type="transmembrane region" description="Helical" evidence="11">
    <location>
        <begin position="64"/>
        <end position="87"/>
    </location>
</feature>
<evidence type="ECO:0000256" key="2">
    <source>
        <dbReference type="ARBA" id="ARBA00022448"/>
    </source>
</evidence>
<dbReference type="Gene3D" id="1.10.3080.10">
    <property type="entry name" value="Clc chloride channel"/>
    <property type="match status" value="1"/>
</dbReference>
<dbReference type="PROSITE" id="PS51371">
    <property type="entry name" value="CBS"/>
    <property type="match status" value="1"/>
</dbReference>
<dbReference type="RefSeq" id="WP_252848439.1">
    <property type="nucleotide sequence ID" value="NZ_BAPW01000034.1"/>
</dbReference>
<dbReference type="Proteomes" id="UP001523401">
    <property type="component" value="Unassembled WGS sequence"/>
</dbReference>
<dbReference type="InterPro" id="IPR001807">
    <property type="entry name" value="ClC"/>
</dbReference>
<dbReference type="SUPFAM" id="SSF54631">
    <property type="entry name" value="CBS-domain pair"/>
    <property type="match status" value="1"/>
</dbReference>
<keyword evidence="5" id="KW-0406">Ion transport</keyword>
<evidence type="ECO:0000313" key="14">
    <source>
        <dbReference type="Proteomes" id="UP001523401"/>
    </source>
</evidence>
<dbReference type="InterPro" id="IPR050368">
    <property type="entry name" value="ClC-type_chloride_channel"/>
</dbReference>
<feature type="domain" description="CBS" evidence="12">
    <location>
        <begin position="512"/>
        <end position="570"/>
    </location>
</feature>
<evidence type="ECO:0000256" key="6">
    <source>
        <dbReference type="ARBA" id="ARBA00023136"/>
    </source>
</evidence>
<evidence type="ECO:0000259" key="12">
    <source>
        <dbReference type="PROSITE" id="PS51371"/>
    </source>
</evidence>
<dbReference type="PANTHER" id="PTHR43427">
    <property type="entry name" value="CHLORIDE CHANNEL PROTEIN CLC-E"/>
    <property type="match status" value="1"/>
</dbReference>
<dbReference type="PANTHER" id="PTHR43427:SF6">
    <property type="entry name" value="CHLORIDE CHANNEL PROTEIN CLC-E"/>
    <property type="match status" value="1"/>
</dbReference>
<sequence length="581" mass="61510">MVHVPYYVRALVRSNEIWLTVLSSCVGVLAGLSVWIMTRATLMAHRVLYNLHNDGRLSGLATLAPWRCVLVPCLGGLVLGGFGLLVARRFRHRPVDPIEANALHGGRMSVRDSAIVAFQTFLSNGSGASLGLEAGFSQIAAALGSRCGAIFRVRRADMRILVGCGAGGAIGAAFNAPIAGAFYAFELVIGTYSLVNLAPVAVASISAVGIVRLLGGVTATVTLLPHESLGMRDSLPVMGLGILCGLVGIGVMRGVTIAELVFRKSHLPVWFRPCLGGLCVGCLALYSPSILSAGHAAVRKVLDGGLPLTTLLLLLLLKAVASAISIGSGFRGGLFFASLFLGVLSGSLFGHGLEALVATGLSVTTCAILGMSATAVAIIGVPMTMTCLILEMTADITLASAVLLSSVLSLLTVRRLFGYSFATWRFHQRGESIRSAVDIGWLRALTVGRMMRRDMTVFSPDTTIGEARLCCPLGAMPQVVLADAEGAYRGIVLVSDIYGPDHPPGRTLADLVQHEQIMLLPDMTCRDAARRFEEAEADALVVIADMASRRVIGLLSEKYVLRRYAEALDRTRRELAGETRA</sequence>
<evidence type="ECO:0000256" key="11">
    <source>
        <dbReference type="SAM" id="Phobius"/>
    </source>
</evidence>
<keyword evidence="3 11" id="KW-0812">Transmembrane</keyword>
<dbReference type="PRINTS" id="PR00762">
    <property type="entry name" value="CLCHANNEL"/>
</dbReference>
<keyword evidence="7" id="KW-0869">Chloride channel</keyword>
<protein>
    <submittedName>
        <fullName evidence="13">Chloride channel protein</fullName>
    </submittedName>
</protein>
<feature type="transmembrane region" description="Helical" evidence="11">
    <location>
        <begin position="332"/>
        <end position="349"/>
    </location>
</feature>
<evidence type="ECO:0000256" key="4">
    <source>
        <dbReference type="ARBA" id="ARBA00022989"/>
    </source>
</evidence>